<name>A0A936ZVG9_9FLAO</name>
<evidence type="ECO:0000313" key="3">
    <source>
        <dbReference type="Proteomes" id="UP000651057"/>
    </source>
</evidence>
<dbReference type="EMBL" id="JAERQJ010000001">
    <property type="protein sequence ID" value="MBL0682740.1"/>
    <property type="molecule type" value="Genomic_DNA"/>
</dbReference>
<feature type="chain" id="PRO_5037829853" description="DUF4369 domain-containing protein" evidence="1">
    <location>
        <begin position="28"/>
        <end position="205"/>
    </location>
</feature>
<accession>A0A936ZVG9</accession>
<comment type="caution">
    <text evidence="2">The sequence shown here is derived from an EMBL/GenBank/DDBJ whole genome shotgun (WGS) entry which is preliminary data.</text>
</comment>
<dbReference type="AlphaFoldDB" id="A0A936ZVG9"/>
<keyword evidence="1" id="KW-0732">Signal</keyword>
<evidence type="ECO:0000313" key="2">
    <source>
        <dbReference type="EMBL" id="MBL0682740.1"/>
    </source>
</evidence>
<proteinExistence type="predicted"/>
<reference evidence="2" key="1">
    <citation type="submission" date="2021-01" db="EMBL/GenBank/DDBJ databases">
        <authorList>
            <person name="Zhong Y.L."/>
        </authorList>
    </citation>
    <scope>NUCLEOTIDE SEQUENCE</scope>
    <source>
        <strain evidence="2">KCTC 23302</strain>
    </source>
</reference>
<dbReference type="Proteomes" id="UP000651057">
    <property type="component" value="Unassembled WGS sequence"/>
</dbReference>
<evidence type="ECO:0008006" key="4">
    <source>
        <dbReference type="Google" id="ProtNLM"/>
    </source>
</evidence>
<evidence type="ECO:0000256" key="1">
    <source>
        <dbReference type="SAM" id="SignalP"/>
    </source>
</evidence>
<protein>
    <recommendedName>
        <fullName evidence="4">DUF4369 domain-containing protein</fullName>
    </recommendedName>
</protein>
<gene>
    <name evidence="2" type="ORF">JJQ60_04375</name>
</gene>
<keyword evidence="3" id="KW-1185">Reference proteome</keyword>
<organism evidence="2 3">
    <name type="scientific">Aquimarina mytili</name>
    <dbReference type="NCBI Taxonomy" id="874423"/>
    <lineage>
        <taxon>Bacteria</taxon>
        <taxon>Pseudomonadati</taxon>
        <taxon>Bacteroidota</taxon>
        <taxon>Flavobacteriia</taxon>
        <taxon>Flavobacteriales</taxon>
        <taxon>Flavobacteriaceae</taxon>
        <taxon>Aquimarina</taxon>
    </lineage>
</organism>
<dbReference type="RefSeq" id="WP_201916991.1">
    <property type="nucleotide sequence ID" value="NZ_BAABAX010000021.1"/>
</dbReference>
<feature type="signal peptide" evidence="1">
    <location>
        <begin position="1"/>
        <end position="27"/>
    </location>
</feature>
<sequence>MERVNTITNKKPFLLLLIFCFFAQINAQNEQISIQSISDQEFAVNSINGIPFTVVLEESNNDGQYHLPSGGTITFKIADMIGKRSTLRIVFEEEMYHSLEDKLIEQYDSESKWIKSRLDISENAFKMFPTRPVFTDQGLEKLKSKVFDYANTDEKEEYFNQWIEKINYSVGAVNFFRELYAASNGEDNAQRHNFLPINIYQELHK</sequence>